<proteinExistence type="predicted"/>
<evidence type="ECO:0000313" key="2">
    <source>
        <dbReference type="Proteomes" id="UP000037069"/>
    </source>
</evidence>
<dbReference type="Proteomes" id="UP000037069">
    <property type="component" value="Unassembled WGS sequence"/>
</dbReference>
<comment type="caution">
    <text evidence="1">The sequence shown here is derived from an EMBL/GenBank/DDBJ whole genome shotgun (WGS) entry which is preliminary data.</text>
</comment>
<reference evidence="1 2" key="1">
    <citation type="journal article" date="2015" name="Nat. Commun.">
        <title>Lucilia cuprina genome unlocks parasitic fly biology to underpin future interventions.</title>
        <authorList>
            <person name="Anstead C.A."/>
            <person name="Korhonen P.K."/>
            <person name="Young N.D."/>
            <person name="Hall R.S."/>
            <person name="Jex A.R."/>
            <person name="Murali S.C."/>
            <person name="Hughes D.S."/>
            <person name="Lee S.F."/>
            <person name="Perry T."/>
            <person name="Stroehlein A.J."/>
            <person name="Ansell B.R."/>
            <person name="Breugelmans B."/>
            <person name="Hofmann A."/>
            <person name="Qu J."/>
            <person name="Dugan S."/>
            <person name="Lee S.L."/>
            <person name="Chao H."/>
            <person name="Dinh H."/>
            <person name="Han Y."/>
            <person name="Doddapaneni H.V."/>
            <person name="Worley K.C."/>
            <person name="Muzny D.M."/>
            <person name="Ioannidis P."/>
            <person name="Waterhouse R.M."/>
            <person name="Zdobnov E.M."/>
            <person name="James P.J."/>
            <person name="Bagnall N.H."/>
            <person name="Kotze A.C."/>
            <person name="Gibbs R.A."/>
            <person name="Richards S."/>
            <person name="Batterham P."/>
            <person name="Gasser R.B."/>
        </authorList>
    </citation>
    <scope>NUCLEOTIDE SEQUENCE [LARGE SCALE GENOMIC DNA]</scope>
    <source>
        <strain evidence="1 2">LS</strain>
        <tissue evidence="1">Full body</tissue>
    </source>
</reference>
<organism evidence="1 2">
    <name type="scientific">Lucilia cuprina</name>
    <name type="common">Green bottle fly</name>
    <name type="synonym">Australian sheep blowfly</name>
    <dbReference type="NCBI Taxonomy" id="7375"/>
    <lineage>
        <taxon>Eukaryota</taxon>
        <taxon>Metazoa</taxon>
        <taxon>Ecdysozoa</taxon>
        <taxon>Arthropoda</taxon>
        <taxon>Hexapoda</taxon>
        <taxon>Insecta</taxon>
        <taxon>Pterygota</taxon>
        <taxon>Neoptera</taxon>
        <taxon>Endopterygota</taxon>
        <taxon>Diptera</taxon>
        <taxon>Brachycera</taxon>
        <taxon>Muscomorpha</taxon>
        <taxon>Oestroidea</taxon>
        <taxon>Calliphoridae</taxon>
        <taxon>Luciliinae</taxon>
        <taxon>Lucilia</taxon>
    </lineage>
</organism>
<evidence type="ECO:0000313" key="1">
    <source>
        <dbReference type="EMBL" id="KNC30273.1"/>
    </source>
</evidence>
<name>A0A0L0CCV7_LUCCU</name>
<dbReference type="EMBL" id="JRES01000549">
    <property type="protein sequence ID" value="KNC30273.1"/>
    <property type="molecule type" value="Genomic_DNA"/>
</dbReference>
<sequence length="155" mass="17439">MKFNKSLNYTTTFHDRNDPILSAKCSQPQQQLHIGLNVKPSMVSTGSKDCNQITNTYQYFAKTTNIYTRRQPSQVTSSRFVKTLSTVQSIFIKGGLKIVSCKYSATTVLGGNKSFTGRHTRHRSQREGNATFLGAFFQESIMMPRLIRGSSKTNN</sequence>
<dbReference type="AlphaFoldDB" id="A0A0L0CCV7"/>
<keyword evidence="2" id="KW-1185">Reference proteome</keyword>
<gene>
    <name evidence="1" type="ORF">FF38_14554</name>
</gene>
<protein>
    <submittedName>
        <fullName evidence="1">Uncharacterized protein</fullName>
    </submittedName>
</protein>
<accession>A0A0L0CCV7</accession>